<feature type="compositionally biased region" description="Polar residues" evidence="3">
    <location>
        <begin position="1136"/>
        <end position="1149"/>
    </location>
</feature>
<evidence type="ECO:0000313" key="5">
    <source>
        <dbReference type="Proteomes" id="UP001642520"/>
    </source>
</evidence>
<dbReference type="PANTHER" id="PTHR13213:SF2">
    <property type="entry name" value="MYB-BINDING PROTEIN 1A"/>
    <property type="match status" value="1"/>
</dbReference>
<comment type="subcellular location">
    <subcellularLocation>
        <location evidence="1">Nucleus</location>
    </subcellularLocation>
</comment>
<keyword evidence="5" id="KW-1185">Reference proteome</keyword>
<keyword evidence="2" id="KW-0539">Nucleus</keyword>
<feature type="compositionally biased region" description="Polar residues" evidence="3">
    <location>
        <begin position="1272"/>
        <end position="1291"/>
    </location>
</feature>
<feature type="compositionally biased region" description="Basic residues" evidence="3">
    <location>
        <begin position="1305"/>
        <end position="1314"/>
    </location>
</feature>
<evidence type="ECO:0008006" key="6">
    <source>
        <dbReference type="Google" id="ProtNLM"/>
    </source>
</evidence>
<feature type="compositionally biased region" description="Acidic residues" evidence="3">
    <location>
        <begin position="708"/>
        <end position="725"/>
    </location>
</feature>
<dbReference type="Proteomes" id="UP001642520">
    <property type="component" value="Unassembled WGS sequence"/>
</dbReference>
<dbReference type="PANTHER" id="PTHR13213">
    <property type="entry name" value="MYB-BINDING PROTEIN 1A FAMILY MEMBER"/>
    <property type="match status" value="1"/>
</dbReference>
<proteinExistence type="predicted"/>
<dbReference type="EMBL" id="CAXAJV020001301">
    <property type="protein sequence ID" value="CAL7951593.1"/>
    <property type="molecule type" value="Genomic_DNA"/>
</dbReference>
<dbReference type="InterPro" id="IPR007015">
    <property type="entry name" value="DNA_pol_V/MYBBP1A"/>
</dbReference>
<evidence type="ECO:0000256" key="3">
    <source>
        <dbReference type="SAM" id="MobiDB-lite"/>
    </source>
</evidence>
<feature type="compositionally biased region" description="Acidic residues" evidence="3">
    <location>
        <begin position="684"/>
        <end position="700"/>
    </location>
</feature>
<feature type="region of interest" description="Disordered" evidence="3">
    <location>
        <begin position="680"/>
        <end position="745"/>
    </location>
</feature>
<evidence type="ECO:0000313" key="4">
    <source>
        <dbReference type="EMBL" id="CAL7951593.1"/>
    </source>
</evidence>
<feature type="compositionally biased region" description="Basic and acidic residues" evidence="3">
    <location>
        <begin position="1230"/>
        <end position="1246"/>
    </location>
</feature>
<sequence>MADNGAMHMVEVVSNDRKMKETNKIDCTILDYFTKLRNESESERINGGIALLKYLVEQCSEENDNQEFQYAMKRLIRSLGGSKTTSRIGFYTTLTVFLTINPEASIEKLLSIVDTELHPVNSNNKSENGDIYMGRILAYGTLIRSKKLSNSTIELQIQTIQDLINSGKKRSYLSFISVSFLVEFINQVDAKCIKKSVWPIIEKEFGKPWTEQTLDSFYALLVIKDKCPSLVNQQFSKKHFGTEDIISKESMSNIAKVLLDLPRIVSCHHPVFKLFCENLISINLVTDFWACIDQKFIKPSKLDEYLAIQLLKLILSSIVDKSILPSLLSANYIQHMLKKFSGSKNHNKDEILLGFKEVLNLLISTTNSDSTKLKTQIAVFKKLILYPGDLMIEKRTGTKIIQMLTGNLSLDGIKKVSKVYRDIIANNISKEKANSKAESVWTNAERIYAAHLLTRLMGHPKTLVDKEWRVDQLKFLFAYGLGEMTNVGVDLASQFKETFYRALDHKLPKLNDLQNMLSELVHFLNINLKQQTLKLRNPLMEEAKKSWEKVIHLIEILENSSKKTEAVPVFHTMSLHMSLQLFSDPKMAIMAIDELQCCYERLLKKSKKYKAGINKNEDEPEWVEVVVDLLLSFYSKNSHLLRSLVGCVFPHICPYVTPTAIHQILAVLDVRNEKGPLVAKNSLDSEEEESSSDTESNSDNDIDKYSNEEDTNDEEDSDNETDTLSDSDHDSNEESVDENEDETVTDRLRMAVRQALGDASVQTDDEDIDVDNINEEEGKRLDESLAAAFRILRENRQSRSRKQEKSAQALTHFRIRVVDLLETYLDTAPSMPIVFDMLLPLFTLLEYCIKDPHQKPLQDRIRSCLKTLSAVKKFKDTENVDEELLTVILKALIEKGERTTSVYHEMSDKLAECCTFLVRCAQQANISTDAVVQIYGENLTAFFKRRDCVLSPLLFKNILQLQWEGNWQLAPLLVDFAFDSTVRSFRRGYALEFLTLFYNNGRLVHLDTKHSDIRMKMERKLCRNTMSTLQELSNVHKAESEQSVMTNGNEIGKEVRQRYICLLLTLLRSIYPHHLPQAWNWDLIGDVLKTYRAHASLAKDTKVAYNRLAVQIGIPRNVGKQTDAMNGGIIDRIDNTEQLNSKQENGSIENDSDETVSKNNESKKKKKNKSKQRDKQLLKKEARILRQKVISEGFEPFNFSSFVLAEESNENVSIQNGDSKNEQNSSNSSDKSKQRDKQLSKKEARIFRQKVISEGSEPFNSSSLVSHKESNKNVSIQNGDAKNEQTNSNSPQKRKLKSISDGNKMKRRKSTQTA</sequence>
<gene>
    <name evidence="4" type="ORF">XYLVIOL_LOCUS10604</name>
</gene>
<reference evidence="4 5" key="1">
    <citation type="submission" date="2024-08" db="EMBL/GenBank/DDBJ databases">
        <authorList>
            <person name="Will J Nash"/>
            <person name="Angela Man"/>
            <person name="Seanna McTaggart"/>
            <person name="Kendall Baker"/>
            <person name="Tom Barker"/>
            <person name="Leah Catchpole"/>
            <person name="Alex Durrant"/>
            <person name="Karim Gharbi"/>
            <person name="Naomi Irish"/>
            <person name="Gemy Kaithakottil"/>
            <person name="Debby Ku"/>
            <person name="Aaliyah Providence"/>
            <person name="Felix Shaw"/>
            <person name="David Swarbreck"/>
            <person name="Chris Watkins"/>
            <person name="Ann M. McCartney"/>
            <person name="Giulio Formenti"/>
            <person name="Alice Mouton"/>
            <person name="Noel Vella"/>
            <person name="Bjorn M von Reumont"/>
            <person name="Adriana Vella"/>
            <person name="Wilfried Haerty"/>
        </authorList>
    </citation>
    <scope>NUCLEOTIDE SEQUENCE [LARGE SCALE GENOMIC DNA]</scope>
</reference>
<protein>
    <recommendedName>
        <fullName evidence="6">Myb-binding protein 1A</fullName>
    </recommendedName>
</protein>
<name>A0ABP1PGB5_XYLVO</name>
<evidence type="ECO:0000256" key="2">
    <source>
        <dbReference type="ARBA" id="ARBA00023242"/>
    </source>
</evidence>
<feature type="region of interest" description="Disordered" evidence="3">
    <location>
        <begin position="1134"/>
        <end position="1177"/>
    </location>
</feature>
<feature type="region of interest" description="Disordered" evidence="3">
    <location>
        <begin position="1210"/>
        <end position="1314"/>
    </location>
</feature>
<accession>A0ABP1PGB5</accession>
<evidence type="ECO:0000256" key="1">
    <source>
        <dbReference type="ARBA" id="ARBA00004123"/>
    </source>
</evidence>
<feature type="compositionally biased region" description="Acidic residues" evidence="3">
    <location>
        <begin position="733"/>
        <end position="743"/>
    </location>
</feature>
<organism evidence="4 5">
    <name type="scientific">Xylocopa violacea</name>
    <name type="common">Violet carpenter bee</name>
    <name type="synonym">Apis violacea</name>
    <dbReference type="NCBI Taxonomy" id="135666"/>
    <lineage>
        <taxon>Eukaryota</taxon>
        <taxon>Metazoa</taxon>
        <taxon>Ecdysozoa</taxon>
        <taxon>Arthropoda</taxon>
        <taxon>Hexapoda</taxon>
        <taxon>Insecta</taxon>
        <taxon>Pterygota</taxon>
        <taxon>Neoptera</taxon>
        <taxon>Endopterygota</taxon>
        <taxon>Hymenoptera</taxon>
        <taxon>Apocrita</taxon>
        <taxon>Aculeata</taxon>
        <taxon>Apoidea</taxon>
        <taxon>Anthophila</taxon>
        <taxon>Apidae</taxon>
        <taxon>Xylocopa</taxon>
        <taxon>Xylocopa</taxon>
    </lineage>
</organism>
<comment type="caution">
    <text evidence="4">The sequence shown here is derived from an EMBL/GenBank/DDBJ whole genome shotgun (WGS) entry which is preliminary data.</text>
</comment>
<dbReference type="Pfam" id="PF04931">
    <property type="entry name" value="DNA_pol_phi"/>
    <property type="match status" value="1"/>
</dbReference>